<dbReference type="EMBL" id="CP036268">
    <property type="protein sequence ID" value="QDT37329.1"/>
    <property type="molecule type" value="Genomic_DNA"/>
</dbReference>
<evidence type="ECO:0000256" key="4">
    <source>
        <dbReference type="SAM" id="MobiDB-lite"/>
    </source>
</evidence>
<dbReference type="Pfam" id="PF00496">
    <property type="entry name" value="SBP_bac_5"/>
    <property type="match status" value="1"/>
</dbReference>
<feature type="domain" description="Solute-binding protein family 5" evidence="6">
    <location>
        <begin position="315"/>
        <end position="709"/>
    </location>
</feature>
<organism evidence="7 8">
    <name type="scientific">Stratiformator vulcanicus</name>
    <dbReference type="NCBI Taxonomy" id="2527980"/>
    <lineage>
        <taxon>Bacteria</taxon>
        <taxon>Pseudomonadati</taxon>
        <taxon>Planctomycetota</taxon>
        <taxon>Planctomycetia</taxon>
        <taxon>Planctomycetales</taxon>
        <taxon>Planctomycetaceae</taxon>
        <taxon>Stratiformator</taxon>
    </lineage>
</organism>
<protein>
    <submittedName>
        <fullName evidence="7">Oligopeptide-binding protein AppA</fullName>
    </submittedName>
</protein>
<dbReference type="InterPro" id="IPR000914">
    <property type="entry name" value="SBP_5_dom"/>
</dbReference>
<dbReference type="GO" id="GO:1904680">
    <property type="term" value="F:peptide transmembrane transporter activity"/>
    <property type="evidence" value="ECO:0007669"/>
    <property type="project" value="TreeGrafter"/>
</dbReference>
<dbReference type="OrthoDB" id="48318at2"/>
<evidence type="ECO:0000256" key="5">
    <source>
        <dbReference type="SAM" id="SignalP"/>
    </source>
</evidence>
<dbReference type="PANTHER" id="PTHR30290">
    <property type="entry name" value="PERIPLASMIC BINDING COMPONENT OF ABC TRANSPORTER"/>
    <property type="match status" value="1"/>
</dbReference>
<evidence type="ECO:0000313" key="8">
    <source>
        <dbReference type="Proteomes" id="UP000317318"/>
    </source>
</evidence>
<sequence precursor="true">MSRNWVSASLFSSFALVTAILVSGCETAKSPGGDSGSKTASGGADPTSSSGSGLKPSAEFDEGDLTSYPLMTEVDGIPVPRVDTAGPDVNVGGPVEVDKYNPAAKGNPTKPVVGGSINVRFSNEPKTLNPIVETSAVQQVIHTYIHDGLADQDPETFEYKPAIAKSWTIEDSIRLAPDYPGYELTLVIDDEPAENDSEVSVKLDDDQQIIAPAVKVTKADGSPAGRSWVGLYPTDGGLTLHVWTDENGSLDLSAVPEGDYKARTGFELYGKVSETDEGYTLATETAGHPLALLLNEKGESELTLSKDDVQEVHRGSIFTFYLRDDVTWSDGTPYTSADVEFAYATINSRYVDAESLRTYYADVVLCDAIDETTVRMQYREQYFLAFEFAAAIALYGGPLHFFEDLYKEMGKELTLEPLTEEQEAQSNKVSVTGKAFGKFFNTDDRYNLAPMGVGPYVVGDWDRGVSLELDRRDDYWRDNRAGYLDQIRVKFIVDGSTAMQALRGGQVDFINRLDLSPEKFFEELKGPPEWIKKNYVKARWYYPNYSYAGWNMLRPMFQDRRTRLALSMLFDSDEYLQKVKYGAGILISGNQYVLGPGYDHDVQPVGYDLDAARDLLADAGWLDTDGDSWLDKGGDKFSFELLMPQGSSAGRSFAELFQKRLKDVGIEVNVLELEWASFIERITAKDFDVCRLGWAMNLEGDPYQIWHSSGAGPDKRGSNHVSYADPLVDEMIAKIRVTLDEQERHAIMHAMHRKLDHDQPYMFMFTTQDLGVYHQKYRGVKFYALRPGYDLREWYIPESLQN</sequence>
<reference evidence="7 8" key="1">
    <citation type="submission" date="2019-02" db="EMBL/GenBank/DDBJ databases">
        <title>Deep-cultivation of Planctomycetes and their phenomic and genomic characterization uncovers novel biology.</title>
        <authorList>
            <person name="Wiegand S."/>
            <person name="Jogler M."/>
            <person name="Boedeker C."/>
            <person name="Pinto D."/>
            <person name="Vollmers J."/>
            <person name="Rivas-Marin E."/>
            <person name="Kohn T."/>
            <person name="Peeters S.H."/>
            <person name="Heuer A."/>
            <person name="Rast P."/>
            <person name="Oberbeckmann S."/>
            <person name="Bunk B."/>
            <person name="Jeske O."/>
            <person name="Meyerdierks A."/>
            <person name="Storesund J.E."/>
            <person name="Kallscheuer N."/>
            <person name="Luecker S."/>
            <person name="Lage O.M."/>
            <person name="Pohl T."/>
            <person name="Merkel B.J."/>
            <person name="Hornburger P."/>
            <person name="Mueller R.-W."/>
            <person name="Bruemmer F."/>
            <person name="Labrenz M."/>
            <person name="Spormann A.M."/>
            <person name="Op den Camp H."/>
            <person name="Overmann J."/>
            <person name="Amann R."/>
            <person name="Jetten M.S.M."/>
            <person name="Mascher T."/>
            <person name="Medema M.H."/>
            <person name="Devos D.P."/>
            <person name="Kaster A.-K."/>
            <person name="Ovreas L."/>
            <person name="Rohde M."/>
            <person name="Galperin M.Y."/>
            <person name="Jogler C."/>
        </authorList>
    </citation>
    <scope>NUCLEOTIDE SEQUENCE [LARGE SCALE GENOMIC DNA]</scope>
    <source>
        <strain evidence="7 8">Pan189</strain>
    </source>
</reference>
<dbReference type="RefSeq" id="WP_145363454.1">
    <property type="nucleotide sequence ID" value="NZ_CP036268.1"/>
</dbReference>
<keyword evidence="8" id="KW-1185">Reference proteome</keyword>
<dbReference type="AlphaFoldDB" id="A0A517R0B2"/>
<feature type="region of interest" description="Disordered" evidence="4">
    <location>
        <begin position="28"/>
        <end position="62"/>
    </location>
</feature>
<evidence type="ECO:0000256" key="3">
    <source>
        <dbReference type="ARBA" id="ARBA00022729"/>
    </source>
</evidence>
<feature type="compositionally biased region" description="Polar residues" evidence="4">
    <location>
        <begin position="36"/>
        <end position="52"/>
    </location>
</feature>
<evidence type="ECO:0000256" key="1">
    <source>
        <dbReference type="ARBA" id="ARBA00005695"/>
    </source>
</evidence>
<comment type="similarity">
    <text evidence="1">Belongs to the bacterial solute-binding protein 5 family.</text>
</comment>
<accession>A0A517R0B2</accession>
<dbReference type="GO" id="GO:0015833">
    <property type="term" value="P:peptide transport"/>
    <property type="evidence" value="ECO:0007669"/>
    <property type="project" value="TreeGrafter"/>
</dbReference>
<dbReference type="KEGG" id="svp:Pan189_17020"/>
<feature type="region of interest" description="Disordered" evidence="4">
    <location>
        <begin position="78"/>
        <end position="108"/>
    </location>
</feature>
<dbReference type="PANTHER" id="PTHR30290:SF9">
    <property type="entry name" value="OLIGOPEPTIDE-BINDING PROTEIN APPA"/>
    <property type="match status" value="1"/>
</dbReference>
<dbReference type="Proteomes" id="UP000317318">
    <property type="component" value="Chromosome"/>
</dbReference>
<dbReference type="InterPro" id="IPR039424">
    <property type="entry name" value="SBP_5"/>
</dbReference>
<feature type="chain" id="PRO_5021732963" evidence="5">
    <location>
        <begin position="29"/>
        <end position="802"/>
    </location>
</feature>
<dbReference type="Gene3D" id="3.10.105.10">
    <property type="entry name" value="Dipeptide-binding Protein, Domain 3"/>
    <property type="match status" value="1"/>
</dbReference>
<evidence type="ECO:0000259" key="6">
    <source>
        <dbReference type="Pfam" id="PF00496"/>
    </source>
</evidence>
<keyword evidence="2" id="KW-0813">Transport</keyword>
<evidence type="ECO:0000313" key="7">
    <source>
        <dbReference type="EMBL" id="QDT37329.1"/>
    </source>
</evidence>
<feature type="signal peptide" evidence="5">
    <location>
        <begin position="1"/>
        <end position="28"/>
    </location>
</feature>
<dbReference type="PROSITE" id="PS51257">
    <property type="entry name" value="PROKAR_LIPOPROTEIN"/>
    <property type="match status" value="1"/>
</dbReference>
<evidence type="ECO:0000256" key="2">
    <source>
        <dbReference type="ARBA" id="ARBA00022448"/>
    </source>
</evidence>
<dbReference type="SUPFAM" id="SSF53850">
    <property type="entry name" value="Periplasmic binding protein-like II"/>
    <property type="match status" value="2"/>
</dbReference>
<keyword evidence="3 5" id="KW-0732">Signal</keyword>
<gene>
    <name evidence="7" type="primary">appA</name>
    <name evidence="7" type="ORF">Pan189_17020</name>
</gene>
<proteinExistence type="inferred from homology"/>
<name>A0A517R0B2_9PLAN</name>
<dbReference type="Gene3D" id="3.40.190.10">
    <property type="entry name" value="Periplasmic binding protein-like II"/>
    <property type="match status" value="2"/>
</dbReference>